<keyword evidence="3" id="KW-1133">Transmembrane helix</keyword>
<evidence type="ECO:0000259" key="4">
    <source>
        <dbReference type="Pfam" id="PF03816"/>
    </source>
</evidence>
<feature type="transmembrane region" description="Helical" evidence="3">
    <location>
        <begin position="46"/>
        <end position="67"/>
    </location>
</feature>
<dbReference type="EMBL" id="JACYTN010000003">
    <property type="protein sequence ID" value="MBD8497935.1"/>
    <property type="molecule type" value="Genomic_DNA"/>
</dbReference>
<protein>
    <submittedName>
        <fullName evidence="5">LCP family protein</fullName>
    </submittedName>
</protein>
<evidence type="ECO:0000313" key="6">
    <source>
        <dbReference type="Proteomes" id="UP000634529"/>
    </source>
</evidence>
<dbReference type="RefSeq" id="WP_192024351.1">
    <property type="nucleotide sequence ID" value="NZ_JACYTN010000003.1"/>
</dbReference>
<keyword evidence="6" id="KW-1185">Reference proteome</keyword>
<evidence type="ECO:0000256" key="3">
    <source>
        <dbReference type="SAM" id="Phobius"/>
    </source>
</evidence>
<comment type="similarity">
    <text evidence="1">Belongs to the LytR/CpsA/Psr (LCP) family.</text>
</comment>
<keyword evidence="3" id="KW-0472">Membrane</keyword>
<dbReference type="PANTHER" id="PTHR33392:SF6">
    <property type="entry name" value="POLYISOPRENYL-TEICHOIC ACID--PEPTIDOGLYCAN TEICHOIC ACID TRANSFERASE TAGU"/>
    <property type="match status" value="1"/>
</dbReference>
<evidence type="ECO:0000256" key="2">
    <source>
        <dbReference type="SAM" id="MobiDB-lite"/>
    </source>
</evidence>
<dbReference type="Pfam" id="PF03816">
    <property type="entry name" value="LytR_cpsA_psr"/>
    <property type="match status" value="1"/>
</dbReference>
<evidence type="ECO:0000313" key="5">
    <source>
        <dbReference type="EMBL" id="MBD8497935.1"/>
    </source>
</evidence>
<dbReference type="Gene3D" id="3.40.630.190">
    <property type="entry name" value="LCP protein"/>
    <property type="match status" value="1"/>
</dbReference>
<reference evidence="5 6" key="1">
    <citation type="submission" date="2020-09" db="EMBL/GenBank/DDBJ databases">
        <title>Paenibacillus sp. CAU 1523 isolated from sand of Haeundae Beach.</title>
        <authorList>
            <person name="Kim W."/>
        </authorList>
    </citation>
    <scope>NUCLEOTIDE SEQUENCE [LARGE SCALE GENOMIC DNA]</scope>
    <source>
        <strain evidence="5 6">CAU 1523</strain>
    </source>
</reference>
<organism evidence="5 6">
    <name type="scientific">Paenibacillus arenosi</name>
    <dbReference type="NCBI Taxonomy" id="2774142"/>
    <lineage>
        <taxon>Bacteria</taxon>
        <taxon>Bacillati</taxon>
        <taxon>Bacillota</taxon>
        <taxon>Bacilli</taxon>
        <taxon>Bacillales</taxon>
        <taxon>Paenibacillaceae</taxon>
        <taxon>Paenibacillus</taxon>
    </lineage>
</organism>
<sequence length="375" mass="42771">MEQEPKQDIEKKEAEQDQEQVQASEATTEQKPVDLPKRTDKKKRNYYRISIYILIALILVGGLGFIFKKQIGLFLFDTIAAGDIKETLDRSYKTIGTEPVETEQGTNTDPFSVLLLGVDARGDERGLSDSIIYSVVRPKDNKILLISIPRDSYVDLIGMDEIGMNALKTKINAAHSYGGPKMSVATVENLLQTKINYYASVRFNGLKDFVDALGGVKLPITEVIENKNPVHMKLRIEPNKPIYNGEDALNYVRYREDSDMNRTMRQRIFLNAVMDEMLTLKNITKIPEFIDIAGANFTTNMSSDFIVSLAKEFFMKDSLPPISNYMMQGKGVRTDYWYYELIPEDVEYTKQLITNWMDPNTAVEQLIDPKVKQEE</sequence>
<feature type="region of interest" description="Disordered" evidence="2">
    <location>
        <begin position="1"/>
        <end position="37"/>
    </location>
</feature>
<comment type="caution">
    <text evidence="5">The sequence shown here is derived from an EMBL/GenBank/DDBJ whole genome shotgun (WGS) entry which is preliminary data.</text>
</comment>
<dbReference type="InterPro" id="IPR004474">
    <property type="entry name" value="LytR_CpsA_psr"/>
</dbReference>
<dbReference type="NCBIfam" id="TIGR00350">
    <property type="entry name" value="lytR_cpsA_psr"/>
    <property type="match status" value="1"/>
</dbReference>
<proteinExistence type="inferred from homology"/>
<name>A0ABR9AUZ7_9BACL</name>
<feature type="domain" description="Cell envelope-related transcriptional attenuator" evidence="4">
    <location>
        <begin position="128"/>
        <end position="277"/>
    </location>
</feature>
<keyword evidence="3" id="KW-0812">Transmembrane</keyword>
<feature type="compositionally biased region" description="Polar residues" evidence="2">
    <location>
        <begin position="19"/>
        <end position="30"/>
    </location>
</feature>
<evidence type="ECO:0000256" key="1">
    <source>
        <dbReference type="ARBA" id="ARBA00006068"/>
    </source>
</evidence>
<dbReference type="InterPro" id="IPR050922">
    <property type="entry name" value="LytR/CpsA/Psr_CW_biosynth"/>
</dbReference>
<gene>
    <name evidence="5" type="ORF">IFO66_06395</name>
</gene>
<dbReference type="Proteomes" id="UP000634529">
    <property type="component" value="Unassembled WGS sequence"/>
</dbReference>
<accession>A0ABR9AUZ7</accession>
<feature type="compositionally biased region" description="Basic and acidic residues" evidence="2">
    <location>
        <begin position="1"/>
        <end position="15"/>
    </location>
</feature>
<dbReference type="PANTHER" id="PTHR33392">
    <property type="entry name" value="POLYISOPRENYL-TEICHOIC ACID--PEPTIDOGLYCAN TEICHOIC ACID TRANSFERASE TAGU"/>
    <property type="match status" value="1"/>
</dbReference>